<reference evidence="1" key="1">
    <citation type="submission" date="2023-06" db="EMBL/GenBank/DDBJ databases">
        <title>Robiginitalea aurantiacus sp. nov. and Algoriphagus sediminis sp. nov., isolated from coastal sediment.</title>
        <authorList>
            <person name="Zhou Z.Y."/>
            <person name="An J."/>
            <person name="Jia Y.W."/>
            <person name="Du Z.J."/>
        </authorList>
    </citation>
    <scope>NUCLEOTIDE SEQUENCE</scope>
    <source>
        <strain evidence="1">M39</strain>
    </source>
</reference>
<dbReference type="Proteomes" id="UP001174839">
    <property type="component" value="Unassembled WGS sequence"/>
</dbReference>
<protein>
    <submittedName>
        <fullName evidence="1">DUF6155 family protein</fullName>
    </submittedName>
</protein>
<gene>
    <name evidence="1" type="ORF">QU605_09790</name>
</gene>
<sequence>MSKRALKTYTDQLDKDALREQIHDLYERFPEVKTYYDFIFNPKEDKLLSEAMGRIAEEYFPKRRRRARARRSVAHKYLKHFKKLGVDPSLQADLMAFNLETGLRYEKVKKCPEAFYKSMYRSFREWGAHLVHHRIYGEYAGQYSEIALAVERANWPNKELFLDFVEQLDPS</sequence>
<dbReference type="RefSeq" id="WP_289725127.1">
    <property type="nucleotide sequence ID" value="NZ_JAUDUY010000004.1"/>
</dbReference>
<accession>A0ABT7WFW8</accession>
<name>A0ABT7WFW8_9FLAO</name>
<organism evidence="1 2">
    <name type="scientific">Robiginitalea aurantiaca</name>
    <dbReference type="NCBI Taxonomy" id="3056915"/>
    <lineage>
        <taxon>Bacteria</taxon>
        <taxon>Pseudomonadati</taxon>
        <taxon>Bacteroidota</taxon>
        <taxon>Flavobacteriia</taxon>
        <taxon>Flavobacteriales</taxon>
        <taxon>Flavobacteriaceae</taxon>
        <taxon>Robiginitalea</taxon>
    </lineage>
</organism>
<keyword evidence="2" id="KW-1185">Reference proteome</keyword>
<dbReference type="EMBL" id="JAUDUY010000004">
    <property type="protein sequence ID" value="MDM9631763.1"/>
    <property type="molecule type" value="Genomic_DNA"/>
</dbReference>
<evidence type="ECO:0000313" key="2">
    <source>
        <dbReference type="Proteomes" id="UP001174839"/>
    </source>
</evidence>
<comment type="caution">
    <text evidence="1">The sequence shown here is derived from an EMBL/GenBank/DDBJ whole genome shotgun (WGS) entry which is preliminary data.</text>
</comment>
<dbReference type="InterPro" id="IPR046153">
    <property type="entry name" value="DUF6155"/>
</dbReference>
<evidence type="ECO:0000313" key="1">
    <source>
        <dbReference type="EMBL" id="MDM9631763.1"/>
    </source>
</evidence>
<dbReference type="Pfam" id="PF19652">
    <property type="entry name" value="DUF6155"/>
    <property type="match status" value="1"/>
</dbReference>
<proteinExistence type="predicted"/>